<evidence type="ECO:0000256" key="1">
    <source>
        <dbReference type="SAM" id="SignalP"/>
    </source>
</evidence>
<gene>
    <name evidence="2" type="ORF">BT63DRAFT_419986</name>
</gene>
<feature type="signal peptide" evidence="1">
    <location>
        <begin position="1"/>
        <end position="16"/>
    </location>
</feature>
<proteinExistence type="predicted"/>
<reference evidence="2" key="1">
    <citation type="journal article" date="2020" name="Stud. Mycol.">
        <title>101 Dothideomycetes genomes: a test case for predicting lifestyles and emergence of pathogens.</title>
        <authorList>
            <person name="Haridas S."/>
            <person name="Albert R."/>
            <person name="Binder M."/>
            <person name="Bloem J."/>
            <person name="Labutti K."/>
            <person name="Salamov A."/>
            <person name="Andreopoulos B."/>
            <person name="Baker S."/>
            <person name="Barry K."/>
            <person name="Bills G."/>
            <person name="Bluhm B."/>
            <person name="Cannon C."/>
            <person name="Castanera R."/>
            <person name="Culley D."/>
            <person name="Daum C."/>
            <person name="Ezra D."/>
            <person name="Gonzalez J."/>
            <person name="Henrissat B."/>
            <person name="Kuo A."/>
            <person name="Liang C."/>
            <person name="Lipzen A."/>
            <person name="Lutzoni F."/>
            <person name="Magnuson J."/>
            <person name="Mondo S."/>
            <person name="Nolan M."/>
            <person name="Ohm R."/>
            <person name="Pangilinan J."/>
            <person name="Park H.-J."/>
            <person name="Ramirez L."/>
            <person name="Alfaro M."/>
            <person name="Sun H."/>
            <person name="Tritt A."/>
            <person name="Yoshinaga Y."/>
            <person name="Zwiers L.-H."/>
            <person name="Turgeon B."/>
            <person name="Goodwin S."/>
            <person name="Spatafora J."/>
            <person name="Crous P."/>
            <person name="Grigoriev I."/>
        </authorList>
    </citation>
    <scope>NUCLEOTIDE SEQUENCE</scope>
    <source>
        <strain evidence="2">CBS 115976</strain>
    </source>
</reference>
<keyword evidence="1" id="KW-0732">Signal</keyword>
<evidence type="ECO:0000313" key="3">
    <source>
        <dbReference type="Proteomes" id="UP000799302"/>
    </source>
</evidence>
<dbReference type="OrthoDB" id="5015350at2759"/>
<name>A0A6A6UR16_9PEZI</name>
<feature type="chain" id="PRO_5025328868" description="Extracellular membrane protein CFEM domain-containing protein" evidence="1">
    <location>
        <begin position="17"/>
        <end position="313"/>
    </location>
</feature>
<dbReference type="Proteomes" id="UP000799302">
    <property type="component" value="Unassembled WGS sequence"/>
</dbReference>
<evidence type="ECO:0000313" key="2">
    <source>
        <dbReference type="EMBL" id="KAF2674702.1"/>
    </source>
</evidence>
<accession>A0A6A6UR16</accession>
<keyword evidence="3" id="KW-1185">Reference proteome</keyword>
<protein>
    <recommendedName>
        <fullName evidence="4">Extracellular membrane protein CFEM domain-containing protein</fullName>
    </recommendedName>
</protein>
<dbReference type="EMBL" id="MU004230">
    <property type="protein sequence ID" value="KAF2674702.1"/>
    <property type="molecule type" value="Genomic_DNA"/>
</dbReference>
<evidence type="ECO:0008006" key="4">
    <source>
        <dbReference type="Google" id="ProtNLM"/>
    </source>
</evidence>
<dbReference type="AlphaFoldDB" id="A0A6A6UR16"/>
<sequence>MSATLVLALLFPPSTAFSINAGDFWTVIQDTSAYQSLDSCSRDCILKENNNLTSQNTPCISYGCVCTGTTDGLNYLQALADVKECAINAKCADPNLATTGLADVCAVYAAGIAQPVVPTGPNFLQITGPGYDGLTNCGKWCLNGCRDASGIQNEQNCGTTFFPPYWGDYRGLADSQNCATVDCLCGNAKFDSVVTKLIESSQEFCGMPISTIQAPYPPYDNMQNVLVNFCLRAGYPHHNFSSVIVGAAPTGNSSISNSTNSSSNTKSKLITPRYLGWSSPEKASIIVSALACVFAFGSFAIELLKFKGARGDT</sequence>
<organism evidence="2 3">
    <name type="scientific">Microthyrium microscopicum</name>
    <dbReference type="NCBI Taxonomy" id="703497"/>
    <lineage>
        <taxon>Eukaryota</taxon>
        <taxon>Fungi</taxon>
        <taxon>Dikarya</taxon>
        <taxon>Ascomycota</taxon>
        <taxon>Pezizomycotina</taxon>
        <taxon>Dothideomycetes</taxon>
        <taxon>Dothideomycetes incertae sedis</taxon>
        <taxon>Microthyriales</taxon>
        <taxon>Microthyriaceae</taxon>
        <taxon>Microthyrium</taxon>
    </lineage>
</organism>